<dbReference type="Proteomes" id="UP001501414">
    <property type="component" value="Unassembled WGS sequence"/>
</dbReference>
<keyword evidence="3" id="KW-1185">Reference proteome</keyword>
<dbReference type="EMBL" id="BAAAJK010000011">
    <property type="protein sequence ID" value="GAA1390877.1"/>
    <property type="molecule type" value="Genomic_DNA"/>
</dbReference>
<protein>
    <submittedName>
        <fullName evidence="2">Uncharacterized protein</fullName>
    </submittedName>
</protein>
<name>A0ABP4IHL5_9PSEU</name>
<accession>A0ABP4IHL5</accession>
<evidence type="ECO:0000256" key="1">
    <source>
        <dbReference type="SAM" id="MobiDB-lite"/>
    </source>
</evidence>
<reference evidence="3" key="1">
    <citation type="journal article" date="2019" name="Int. J. Syst. Evol. Microbiol.">
        <title>The Global Catalogue of Microorganisms (GCM) 10K type strain sequencing project: providing services to taxonomists for standard genome sequencing and annotation.</title>
        <authorList>
            <consortium name="The Broad Institute Genomics Platform"/>
            <consortium name="The Broad Institute Genome Sequencing Center for Infectious Disease"/>
            <person name="Wu L."/>
            <person name="Ma J."/>
        </authorList>
    </citation>
    <scope>NUCLEOTIDE SEQUENCE [LARGE SCALE GENOMIC DNA]</scope>
    <source>
        <strain evidence="3">JCM 11896</strain>
    </source>
</reference>
<gene>
    <name evidence="2" type="ORF">GCM10009613_32380</name>
</gene>
<organism evidence="2 3">
    <name type="scientific">Pseudonocardia kongjuensis</name>
    <dbReference type="NCBI Taxonomy" id="102227"/>
    <lineage>
        <taxon>Bacteria</taxon>
        <taxon>Bacillati</taxon>
        <taxon>Actinomycetota</taxon>
        <taxon>Actinomycetes</taxon>
        <taxon>Pseudonocardiales</taxon>
        <taxon>Pseudonocardiaceae</taxon>
        <taxon>Pseudonocardia</taxon>
    </lineage>
</organism>
<evidence type="ECO:0000313" key="2">
    <source>
        <dbReference type="EMBL" id="GAA1390877.1"/>
    </source>
</evidence>
<evidence type="ECO:0000313" key="3">
    <source>
        <dbReference type="Proteomes" id="UP001501414"/>
    </source>
</evidence>
<proteinExistence type="predicted"/>
<sequence length="54" mass="5468">MSEPRDGLHIVAAPAAGWCEPDTGTCRIDPSDDGATDPDPTDRSAGPASDPSTS</sequence>
<feature type="region of interest" description="Disordered" evidence="1">
    <location>
        <begin position="18"/>
        <end position="54"/>
    </location>
</feature>
<comment type="caution">
    <text evidence="2">The sequence shown here is derived from an EMBL/GenBank/DDBJ whole genome shotgun (WGS) entry which is preliminary data.</text>
</comment>